<protein>
    <submittedName>
        <fullName evidence="3">Tcp11-domain-containing protein</fullName>
    </submittedName>
</protein>
<dbReference type="EMBL" id="JBFXLS010000004">
    <property type="protein sequence ID" value="KAL2833411.1"/>
    <property type="molecule type" value="Genomic_DNA"/>
</dbReference>
<proteinExistence type="inferred from homology"/>
<dbReference type="PANTHER" id="PTHR12832:SF11">
    <property type="entry name" value="LD23868P"/>
    <property type="match status" value="1"/>
</dbReference>
<comment type="caution">
    <text evidence="3">The sequence shown here is derived from an EMBL/GenBank/DDBJ whole genome shotgun (WGS) entry which is preliminary data.</text>
</comment>
<dbReference type="InterPro" id="IPR008862">
    <property type="entry name" value="Tcp11"/>
</dbReference>
<evidence type="ECO:0000313" key="3">
    <source>
        <dbReference type="EMBL" id="KAL2833411.1"/>
    </source>
</evidence>
<feature type="compositionally biased region" description="Basic and acidic residues" evidence="2">
    <location>
        <begin position="1"/>
        <end position="19"/>
    </location>
</feature>
<evidence type="ECO:0000256" key="1">
    <source>
        <dbReference type="ARBA" id="ARBA00010954"/>
    </source>
</evidence>
<gene>
    <name evidence="3" type="ORF">BDW59DRAFT_79174</name>
</gene>
<dbReference type="Pfam" id="PF05794">
    <property type="entry name" value="Tcp11"/>
    <property type="match status" value="1"/>
</dbReference>
<dbReference type="PANTHER" id="PTHR12832">
    <property type="entry name" value="TESTIS-SPECIFIC PROTEIN PBS13 T-COMPLEX 11"/>
    <property type="match status" value="1"/>
</dbReference>
<reference evidence="3 4" key="1">
    <citation type="submission" date="2024-07" db="EMBL/GenBank/DDBJ databases">
        <title>Section-level genome sequencing and comparative genomics of Aspergillus sections Usti and Cavernicolus.</title>
        <authorList>
            <consortium name="Lawrence Berkeley National Laboratory"/>
            <person name="Nybo J.L."/>
            <person name="Vesth T.C."/>
            <person name="Theobald S."/>
            <person name="Frisvad J.C."/>
            <person name="Larsen T.O."/>
            <person name="Kjaerboelling I."/>
            <person name="Rothschild-Mancinelli K."/>
            <person name="Lyhne E.K."/>
            <person name="Kogle M.E."/>
            <person name="Barry K."/>
            <person name="Clum A."/>
            <person name="Na H."/>
            <person name="Ledsgaard L."/>
            <person name="Lin J."/>
            <person name="Lipzen A."/>
            <person name="Kuo A."/>
            <person name="Riley R."/>
            <person name="Mondo S."/>
            <person name="LaButti K."/>
            <person name="Haridas S."/>
            <person name="Pangalinan J."/>
            <person name="Salamov A.A."/>
            <person name="Simmons B.A."/>
            <person name="Magnuson J.K."/>
            <person name="Chen J."/>
            <person name="Drula E."/>
            <person name="Henrissat B."/>
            <person name="Wiebenga A."/>
            <person name="Lubbers R.J."/>
            <person name="Gomes A.C."/>
            <person name="Makela M.R."/>
            <person name="Stajich J."/>
            <person name="Grigoriev I.V."/>
            <person name="Mortensen U.H."/>
            <person name="De vries R.P."/>
            <person name="Baker S.E."/>
            <person name="Andersen M.R."/>
        </authorList>
    </citation>
    <scope>NUCLEOTIDE SEQUENCE [LARGE SCALE GENOMIC DNA]</scope>
    <source>
        <strain evidence="3 4">CBS 600.67</strain>
    </source>
</reference>
<name>A0ABR4J0H7_9EURO</name>
<comment type="similarity">
    <text evidence="1">Belongs to the TCP11 family.</text>
</comment>
<evidence type="ECO:0000313" key="4">
    <source>
        <dbReference type="Proteomes" id="UP001610335"/>
    </source>
</evidence>
<feature type="compositionally biased region" description="Low complexity" evidence="2">
    <location>
        <begin position="69"/>
        <end position="89"/>
    </location>
</feature>
<sequence length="621" mass="70898">MDLQKTKEARHDAPGKQDEGPECPLEPYKGSSHSKDSPKNDSLGHGPDTSSAKQSTDRGHRPQNRQFYTQEPQQAASPSPGPSLSTTTQFSRSPPSSKAIDIPPTLGLGSSEINLLATANRYPPVTKGTLSELDLPCIMSNINLRMDANFDRDLHFKPDLDGEKGLKKRKDAADYWEAMAAEITIYAFCASCDMGETAEDDLQVHERPNFEPRLPGLFETLQDVLKTLVPERDHPNVMQNLEVALLMQQIQKGVLDMIGIANWLAALLKTHCAPMRDEWADSMLEQIASGSQSQNATEIVRGLRTLFAILEAMKLDVANHQIRAFRVLLVEDTIPFLQEYFKNKIERDNFRVESSRLWYQDLRERELRRMEDPMQTDGFWPLSLLFQGLSELLLQFNSPEAFPETFLFDSERLWQLRAWLQNSINLEICRHIFESSVHSQRRYLPTPAQTYATFRSRIGTLMEENDDCTRGSPRWLRNVRCIALEIARFTNTACCGDSTISDDVISQIEALLEWHLSNEHGLFQYFQNALREKLLEATFSSAKRFLNMSPLAICDSQRIPSHTAADQQQYDMERVSMRLAHMGVLHWRVWAPILYVRESVPPTGESIFQSEHEMAHDRLPF</sequence>
<keyword evidence="4" id="KW-1185">Reference proteome</keyword>
<feature type="region of interest" description="Disordered" evidence="2">
    <location>
        <begin position="1"/>
        <end position="106"/>
    </location>
</feature>
<accession>A0ABR4J0H7</accession>
<evidence type="ECO:0000256" key="2">
    <source>
        <dbReference type="SAM" id="MobiDB-lite"/>
    </source>
</evidence>
<organism evidence="3 4">
    <name type="scientific">Aspergillus cavernicola</name>
    <dbReference type="NCBI Taxonomy" id="176166"/>
    <lineage>
        <taxon>Eukaryota</taxon>
        <taxon>Fungi</taxon>
        <taxon>Dikarya</taxon>
        <taxon>Ascomycota</taxon>
        <taxon>Pezizomycotina</taxon>
        <taxon>Eurotiomycetes</taxon>
        <taxon>Eurotiomycetidae</taxon>
        <taxon>Eurotiales</taxon>
        <taxon>Aspergillaceae</taxon>
        <taxon>Aspergillus</taxon>
        <taxon>Aspergillus subgen. Nidulantes</taxon>
    </lineage>
</organism>
<dbReference type="Proteomes" id="UP001610335">
    <property type="component" value="Unassembled WGS sequence"/>
</dbReference>